<feature type="transmembrane region" description="Helical" evidence="6">
    <location>
        <begin position="337"/>
        <end position="358"/>
    </location>
</feature>
<feature type="transmembrane region" description="Helical" evidence="6">
    <location>
        <begin position="190"/>
        <end position="210"/>
    </location>
</feature>
<evidence type="ECO:0000256" key="4">
    <source>
        <dbReference type="ARBA" id="ARBA00022989"/>
    </source>
</evidence>
<evidence type="ECO:0000256" key="1">
    <source>
        <dbReference type="ARBA" id="ARBA00004141"/>
    </source>
</evidence>
<feature type="transmembrane region" description="Helical" evidence="6">
    <location>
        <begin position="364"/>
        <end position="385"/>
    </location>
</feature>
<feature type="transmembrane region" description="Helical" evidence="6">
    <location>
        <begin position="299"/>
        <end position="316"/>
    </location>
</feature>
<sequence length="560" mass="59123">MADLETSGMADDISSTVAGEKKTMTKKTMTTFQYAITIVSLLLGMFLTALDLTIISTALPRITHDFHSLNDVGWYGSAFFLTMCVFQTLWGKLYKHCPIKYTFVSAIVSFELGTLGCAVSSNSAGFIAGRAVAGFGGAGIISGTYIILAHIVPPEKVPIFYGLNGIIFTVASIAGPLIGGAFTSDVTWRWCFYINLPLGGIAVAALLLTLNLPRSAQPVKASPLEILSKLDIPGCVVITGALICYLLALQSGGITKPWDSAEPIGLLIGWLVLTLLFAIVEWIQKDDALVASRYLRNRGVLSCCVFVFFLNAANYIRVYYLPLYFQAIDNASPVRSGVLLLAYIVPTSVFTMLAGALLSKTGYYQPFLLVGAAIVTVGSGLIWTLNIDITSAKAIGYQILAGAGDGICVQVPVTAVQAFVDQADIATVTALVLFFQLGSGVIGVAAGESVFSNQLIKNLPRDAPGISASRVLAAGASQLENVFGAEAVKGARKAYMAGMKDAWILTLGLCGVAFVVALLAPSVSIFGKTGVRSGDLSEGEEGEEEEKGKNGEVVDVVIKA</sequence>
<evidence type="ECO:0000313" key="8">
    <source>
        <dbReference type="EMBL" id="PWY96732.1"/>
    </source>
</evidence>
<evidence type="ECO:0000259" key="7">
    <source>
        <dbReference type="PROSITE" id="PS50850"/>
    </source>
</evidence>
<feature type="transmembrane region" description="Helical" evidence="6">
    <location>
        <begin position="131"/>
        <end position="152"/>
    </location>
</feature>
<name>A0A317XFT0_9EURO</name>
<evidence type="ECO:0000256" key="3">
    <source>
        <dbReference type="ARBA" id="ARBA00022692"/>
    </source>
</evidence>
<keyword evidence="5 6" id="KW-0472">Membrane</keyword>
<feature type="transmembrane region" description="Helical" evidence="6">
    <location>
        <begin position="502"/>
        <end position="526"/>
    </location>
</feature>
<dbReference type="RefSeq" id="XP_025473493.1">
    <property type="nucleotide sequence ID" value="XM_025615335.1"/>
</dbReference>
<gene>
    <name evidence="8" type="ORF">BO94DRAFT_580563</name>
</gene>
<dbReference type="AlphaFoldDB" id="A0A317XFT0"/>
<dbReference type="PANTHER" id="PTHR23501">
    <property type="entry name" value="MAJOR FACILITATOR SUPERFAMILY"/>
    <property type="match status" value="1"/>
</dbReference>
<dbReference type="CDD" id="cd17502">
    <property type="entry name" value="MFS_Azr1_MDR_like"/>
    <property type="match status" value="1"/>
</dbReference>
<dbReference type="InterPro" id="IPR020846">
    <property type="entry name" value="MFS_dom"/>
</dbReference>
<dbReference type="PANTHER" id="PTHR23501:SF177">
    <property type="entry name" value="MAJOR FACILITATOR SUPERFAMILY (MFS) PROFILE DOMAIN-CONTAINING PROTEIN-RELATED"/>
    <property type="match status" value="1"/>
</dbReference>
<evidence type="ECO:0000256" key="6">
    <source>
        <dbReference type="SAM" id="Phobius"/>
    </source>
</evidence>
<keyword evidence="4 6" id="KW-1133">Transmembrane helix</keyword>
<dbReference type="FunFam" id="1.20.1250.20:FF:000196">
    <property type="entry name" value="MFS toxin efflux pump (AflT)"/>
    <property type="match status" value="1"/>
</dbReference>
<keyword evidence="2" id="KW-0813">Transport</keyword>
<keyword evidence="9" id="KW-1185">Reference proteome</keyword>
<dbReference type="InterPro" id="IPR036259">
    <property type="entry name" value="MFS_trans_sf"/>
</dbReference>
<dbReference type="Gene3D" id="1.20.1720.10">
    <property type="entry name" value="Multidrug resistance protein D"/>
    <property type="match status" value="1"/>
</dbReference>
<dbReference type="GO" id="GO:0005886">
    <property type="term" value="C:plasma membrane"/>
    <property type="evidence" value="ECO:0007669"/>
    <property type="project" value="TreeGrafter"/>
</dbReference>
<dbReference type="EMBL" id="MSFK01000001">
    <property type="protein sequence ID" value="PWY96732.1"/>
    <property type="molecule type" value="Genomic_DNA"/>
</dbReference>
<dbReference type="OrthoDB" id="10021397at2759"/>
<feature type="transmembrane region" description="Helical" evidence="6">
    <location>
        <begin position="230"/>
        <end position="249"/>
    </location>
</feature>
<dbReference type="SUPFAM" id="SSF103473">
    <property type="entry name" value="MFS general substrate transporter"/>
    <property type="match status" value="1"/>
</dbReference>
<feature type="transmembrane region" description="Helical" evidence="6">
    <location>
        <begin position="261"/>
        <end position="279"/>
    </location>
</feature>
<comment type="caution">
    <text evidence="8">The sequence shown here is derived from an EMBL/GenBank/DDBJ whole genome shotgun (WGS) entry which is preliminary data.</text>
</comment>
<accession>A0A317XFT0</accession>
<dbReference type="Pfam" id="PF07690">
    <property type="entry name" value="MFS_1"/>
    <property type="match status" value="1"/>
</dbReference>
<evidence type="ECO:0000256" key="5">
    <source>
        <dbReference type="ARBA" id="ARBA00023136"/>
    </source>
</evidence>
<keyword evidence="3 6" id="KW-0812">Transmembrane</keyword>
<proteinExistence type="predicted"/>
<comment type="subcellular location">
    <subcellularLocation>
        <location evidence="1">Membrane</location>
        <topology evidence="1">Multi-pass membrane protein</topology>
    </subcellularLocation>
</comment>
<feature type="domain" description="Major facilitator superfamily (MFS) profile" evidence="7">
    <location>
        <begin position="37"/>
        <end position="525"/>
    </location>
</feature>
<dbReference type="GO" id="GO:0022857">
    <property type="term" value="F:transmembrane transporter activity"/>
    <property type="evidence" value="ECO:0007669"/>
    <property type="project" value="InterPro"/>
</dbReference>
<feature type="transmembrane region" description="Helical" evidence="6">
    <location>
        <begin position="72"/>
        <end position="90"/>
    </location>
</feature>
<dbReference type="GeneID" id="37117478"/>
<evidence type="ECO:0000256" key="2">
    <source>
        <dbReference type="ARBA" id="ARBA00022448"/>
    </source>
</evidence>
<protein>
    <submittedName>
        <fullName evidence="8">Putative efflux pump antibiotic resistance protein</fullName>
    </submittedName>
</protein>
<dbReference type="PROSITE" id="PS50850">
    <property type="entry name" value="MFS"/>
    <property type="match status" value="1"/>
</dbReference>
<feature type="transmembrane region" description="Helical" evidence="6">
    <location>
        <begin position="425"/>
        <end position="447"/>
    </location>
</feature>
<dbReference type="Proteomes" id="UP000246702">
    <property type="component" value="Unassembled WGS sequence"/>
</dbReference>
<reference evidence="8 9" key="1">
    <citation type="submission" date="2016-12" db="EMBL/GenBank/DDBJ databases">
        <title>The genomes of Aspergillus section Nigri reveals drivers in fungal speciation.</title>
        <authorList>
            <consortium name="DOE Joint Genome Institute"/>
            <person name="Vesth T.C."/>
            <person name="Nybo J."/>
            <person name="Theobald S."/>
            <person name="Brandl J."/>
            <person name="Frisvad J.C."/>
            <person name="Nielsen K.F."/>
            <person name="Lyhne E.K."/>
            <person name="Kogle M.E."/>
            <person name="Kuo A."/>
            <person name="Riley R."/>
            <person name="Clum A."/>
            <person name="Nolan M."/>
            <person name="Lipzen A."/>
            <person name="Salamov A."/>
            <person name="Henrissat B."/>
            <person name="Wiebenga A."/>
            <person name="De Vries R.P."/>
            <person name="Grigoriev I.V."/>
            <person name="Mortensen U.H."/>
            <person name="Andersen M.R."/>
            <person name="Baker S.E."/>
        </authorList>
    </citation>
    <scope>NUCLEOTIDE SEQUENCE [LARGE SCALE GENOMIC DNA]</scope>
    <source>
        <strain evidence="8 9">CBS 115572</strain>
    </source>
</reference>
<organism evidence="8 9">
    <name type="scientific">Aspergillus sclerotioniger CBS 115572</name>
    <dbReference type="NCBI Taxonomy" id="1450535"/>
    <lineage>
        <taxon>Eukaryota</taxon>
        <taxon>Fungi</taxon>
        <taxon>Dikarya</taxon>
        <taxon>Ascomycota</taxon>
        <taxon>Pezizomycotina</taxon>
        <taxon>Eurotiomycetes</taxon>
        <taxon>Eurotiomycetidae</taxon>
        <taxon>Eurotiales</taxon>
        <taxon>Aspergillaceae</taxon>
        <taxon>Aspergillus</taxon>
        <taxon>Aspergillus subgen. Circumdati</taxon>
    </lineage>
</organism>
<feature type="transmembrane region" description="Helical" evidence="6">
    <location>
        <begin position="34"/>
        <end position="60"/>
    </location>
</feature>
<evidence type="ECO:0000313" key="9">
    <source>
        <dbReference type="Proteomes" id="UP000246702"/>
    </source>
</evidence>
<feature type="transmembrane region" description="Helical" evidence="6">
    <location>
        <begin position="158"/>
        <end position="178"/>
    </location>
</feature>
<feature type="transmembrane region" description="Helical" evidence="6">
    <location>
        <begin position="102"/>
        <end position="119"/>
    </location>
</feature>
<dbReference type="InterPro" id="IPR011701">
    <property type="entry name" value="MFS"/>
</dbReference>
<dbReference type="Gene3D" id="1.20.1250.20">
    <property type="entry name" value="MFS general substrate transporter like domains"/>
    <property type="match status" value="1"/>
</dbReference>